<evidence type="ECO:0000313" key="6">
    <source>
        <dbReference type="EMBL" id="MFD2792238.1"/>
    </source>
</evidence>
<dbReference type="InterPro" id="IPR013196">
    <property type="entry name" value="HTH_11"/>
</dbReference>
<reference evidence="7" key="1">
    <citation type="journal article" date="2019" name="Int. J. Syst. Evol. Microbiol.">
        <title>The Global Catalogue of Microorganisms (GCM) 10K type strain sequencing project: providing services to taxonomists for standard genome sequencing and annotation.</title>
        <authorList>
            <consortium name="The Broad Institute Genomics Platform"/>
            <consortium name="The Broad Institute Genome Sequencing Center for Infectious Disease"/>
            <person name="Wu L."/>
            <person name="Ma J."/>
        </authorList>
    </citation>
    <scope>NUCLEOTIDE SEQUENCE [LARGE SCALE GENOMIC DNA]</scope>
    <source>
        <strain evidence="7">CCM 7044</strain>
    </source>
</reference>
<dbReference type="InterPro" id="IPR036390">
    <property type="entry name" value="WH_DNA-bd_sf"/>
</dbReference>
<dbReference type="PANTHER" id="PTHR34580">
    <property type="match status" value="1"/>
</dbReference>
<dbReference type="InterPro" id="IPR001034">
    <property type="entry name" value="DeoR_HTH"/>
</dbReference>
<feature type="compositionally biased region" description="Low complexity" evidence="4">
    <location>
        <begin position="391"/>
        <end position="403"/>
    </location>
</feature>
<gene>
    <name evidence="6" type="ORF">ACFS27_01615</name>
</gene>
<dbReference type="Pfam" id="PF13280">
    <property type="entry name" value="WYL"/>
    <property type="match status" value="1"/>
</dbReference>
<dbReference type="Gene3D" id="1.10.10.10">
    <property type="entry name" value="Winged helix-like DNA-binding domain superfamily/Winged helix DNA-binding domain"/>
    <property type="match status" value="1"/>
</dbReference>
<dbReference type="InterPro" id="IPR018356">
    <property type="entry name" value="Tscrpt_reg_HTH_DeoR_CS"/>
</dbReference>
<evidence type="ECO:0000256" key="1">
    <source>
        <dbReference type="ARBA" id="ARBA00023015"/>
    </source>
</evidence>
<dbReference type="PROSITE" id="PS52050">
    <property type="entry name" value="WYL"/>
    <property type="match status" value="1"/>
</dbReference>
<dbReference type="Proteomes" id="UP001597479">
    <property type="component" value="Unassembled WGS sequence"/>
</dbReference>
<dbReference type="InterPro" id="IPR036388">
    <property type="entry name" value="WH-like_DNA-bd_sf"/>
</dbReference>
<dbReference type="InterPro" id="IPR051534">
    <property type="entry name" value="CBASS_pafABC_assoc_protein"/>
</dbReference>
<keyword evidence="3" id="KW-0804">Transcription</keyword>
<dbReference type="PANTHER" id="PTHR34580:SF3">
    <property type="entry name" value="PROTEIN PAFB"/>
    <property type="match status" value="1"/>
</dbReference>
<proteinExistence type="predicted"/>
<sequence>MTPTTTTTSRLLALLSLLQARRDWPGQLLADRLGISHRTVRRDVDRLREMGYRIETTMGPDGGYHLDAGSELPPLLFDDDQAIALAVALQTAPLAGAGIEEAAGRALTTMRQVLPSRLRHRLDTVQVTTLPARSPGAAAPVTPGVLVALSAAVGSREVLRFDHSGHGLRADGAGPAAPPAPRRVEPHHVVASGGRWYLVAWDLERDDWRVFRADRITPRVPTGPRFVPRTVPGGSVRDFVSARFKGSDRGDTWPCQGRVVIHLPAADVLPFAGDGTVEDLGPERCALELGSWSWVALAASLGRFDAAVDVVGPPALAEAFGRLAERYATTASAARTAECEPRGPVARCEKGQAVQHRPRPTGQETTMTDQPGYDPAEDPDADPDQLNPRTGAAAGKSADDASSPRTAGGDVDQDAGQNTEQETDQDADPDSMNPRTGAPAHPES</sequence>
<keyword evidence="1" id="KW-0805">Transcription regulation</keyword>
<evidence type="ECO:0000259" key="5">
    <source>
        <dbReference type="PROSITE" id="PS51000"/>
    </source>
</evidence>
<dbReference type="RefSeq" id="WP_377179678.1">
    <property type="nucleotide sequence ID" value="NZ_JBHUOG010000001.1"/>
</dbReference>
<feature type="domain" description="HTH deoR-type" evidence="5">
    <location>
        <begin position="7"/>
        <end position="62"/>
    </location>
</feature>
<evidence type="ECO:0000256" key="2">
    <source>
        <dbReference type="ARBA" id="ARBA00023125"/>
    </source>
</evidence>
<accession>A0ABW5VKK9</accession>
<comment type="caution">
    <text evidence="6">The sequence shown here is derived from an EMBL/GenBank/DDBJ whole genome shotgun (WGS) entry which is preliminary data.</text>
</comment>
<dbReference type="PROSITE" id="PS51000">
    <property type="entry name" value="HTH_DEOR_2"/>
    <property type="match status" value="1"/>
</dbReference>
<keyword evidence="7" id="KW-1185">Reference proteome</keyword>
<dbReference type="Pfam" id="PF08279">
    <property type="entry name" value="HTH_11"/>
    <property type="match status" value="1"/>
</dbReference>
<keyword evidence="2" id="KW-0238">DNA-binding</keyword>
<evidence type="ECO:0000256" key="4">
    <source>
        <dbReference type="SAM" id="MobiDB-lite"/>
    </source>
</evidence>
<feature type="region of interest" description="Disordered" evidence="4">
    <location>
        <begin position="333"/>
        <end position="444"/>
    </location>
</feature>
<organism evidence="6 7">
    <name type="scientific">Promicromonospora vindobonensis</name>
    <dbReference type="NCBI Taxonomy" id="195748"/>
    <lineage>
        <taxon>Bacteria</taxon>
        <taxon>Bacillati</taxon>
        <taxon>Actinomycetota</taxon>
        <taxon>Actinomycetes</taxon>
        <taxon>Micrococcales</taxon>
        <taxon>Promicromonosporaceae</taxon>
        <taxon>Promicromonospora</taxon>
    </lineage>
</organism>
<evidence type="ECO:0000313" key="7">
    <source>
        <dbReference type="Proteomes" id="UP001597479"/>
    </source>
</evidence>
<protein>
    <submittedName>
        <fullName evidence="6">Helix-turn-helix transcriptional regulator</fullName>
    </submittedName>
</protein>
<dbReference type="PROSITE" id="PS00894">
    <property type="entry name" value="HTH_DEOR_1"/>
    <property type="match status" value="1"/>
</dbReference>
<dbReference type="SUPFAM" id="SSF46785">
    <property type="entry name" value="Winged helix' DNA-binding domain"/>
    <property type="match status" value="1"/>
</dbReference>
<evidence type="ECO:0000256" key="3">
    <source>
        <dbReference type="ARBA" id="ARBA00023163"/>
    </source>
</evidence>
<dbReference type="EMBL" id="JBHUOG010000001">
    <property type="protein sequence ID" value="MFD2792238.1"/>
    <property type="molecule type" value="Genomic_DNA"/>
</dbReference>
<name>A0ABW5VKK9_9MICO</name>
<dbReference type="InterPro" id="IPR026881">
    <property type="entry name" value="WYL_dom"/>
</dbReference>